<accession>A0AAW1E082</accession>
<dbReference type="AlphaFoldDB" id="A0AAW1E082"/>
<organism evidence="2 3">
    <name type="scientific">Zoarces viviparus</name>
    <name type="common">Viviparous eelpout</name>
    <name type="synonym">Blennius viviparus</name>
    <dbReference type="NCBI Taxonomy" id="48416"/>
    <lineage>
        <taxon>Eukaryota</taxon>
        <taxon>Metazoa</taxon>
        <taxon>Chordata</taxon>
        <taxon>Craniata</taxon>
        <taxon>Vertebrata</taxon>
        <taxon>Euteleostomi</taxon>
        <taxon>Actinopterygii</taxon>
        <taxon>Neopterygii</taxon>
        <taxon>Teleostei</taxon>
        <taxon>Neoteleostei</taxon>
        <taxon>Acanthomorphata</taxon>
        <taxon>Eupercaria</taxon>
        <taxon>Perciformes</taxon>
        <taxon>Cottioidei</taxon>
        <taxon>Zoarcales</taxon>
        <taxon>Zoarcidae</taxon>
        <taxon>Zoarcinae</taxon>
        <taxon>Zoarces</taxon>
    </lineage>
</organism>
<keyword evidence="3" id="KW-1185">Reference proteome</keyword>
<reference evidence="2 3" key="1">
    <citation type="journal article" date="2024" name="Genome Biol. Evol.">
        <title>Chromosome-level genome assembly of the viviparous eelpout Zoarces viviparus.</title>
        <authorList>
            <person name="Fuhrmann N."/>
            <person name="Brasseur M.V."/>
            <person name="Bakowski C.E."/>
            <person name="Podsiadlowski L."/>
            <person name="Prost S."/>
            <person name="Krehenwinkel H."/>
            <person name="Mayer C."/>
        </authorList>
    </citation>
    <scope>NUCLEOTIDE SEQUENCE [LARGE SCALE GENOMIC DNA]</scope>
    <source>
        <strain evidence="2">NO-MEL_2022_Ind0_liver</strain>
    </source>
</reference>
<feature type="compositionally biased region" description="Basic and acidic residues" evidence="1">
    <location>
        <begin position="23"/>
        <end position="36"/>
    </location>
</feature>
<dbReference type="EMBL" id="JBCEZU010000586">
    <property type="protein sequence ID" value="KAK9515911.1"/>
    <property type="molecule type" value="Genomic_DNA"/>
</dbReference>
<gene>
    <name evidence="2" type="ORF">VZT92_026510</name>
</gene>
<evidence type="ECO:0000313" key="3">
    <source>
        <dbReference type="Proteomes" id="UP001488805"/>
    </source>
</evidence>
<evidence type="ECO:0000256" key="1">
    <source>
        <dbReference type="SAM" id="MobiDB-lite"/>
    </source>
</evidence>
<name>A0AAW1E082_ZOAVI</name>
<protein>
    <submittedName>
        <fullName evidence="2">Uncharacterized protein</fullName>
    </submittedName>
</protein>
<evidence type="ECO:0000313" key="2">
    <source>
        <dbReference type="EMBL" id="KAK9515911.1"/>
    </source>
</evidence>
<comment type="caution">
    <text evidence="2">The sequence shown here is derived from an EMBL/GenBank/DDBJ whole genome shotgun (WGS) entry which is preliminary data.</text>
</comment>
<feature type="region of interest" description="Disordered" evidence="1">
    <location>
        <begin position="23"/>
        <end position="62"/>
    </location>
</feature>
<proteinExistence type="predicted"/>
<dbReference type="Proteomes" id="UP001488805">
    <property type="component" value="Unassembled WGS sequence"/>
</dbReference>
<sequence length="91" mass="10360">MPKQSNGFWRRGLCSLANVLRPDSPERAGLRDDTEANPHCVPQPVSGRACRKQAEIGGRTRRGMPDVRRRIRRCRWQVDARLYSVLGRFGG</sequence>